<feature type="coiled-coil region" evidence="4">
    <location>
        <begin position="164"/>
        <end position="215"/>
    </location>
</feature>
<dbReference type="GO" id="GO:0097320">
    <property type="term" value="P:plasma membrane tubulation"/>
    <property type="evidence" value="ECO:0007669"/>
    <property type="project" value="TreeGrafter"/>
</dbReference>
<dbReference type="STRING" id="619300.G3ANM3"/>
<feature type="domain" description="BAR" evidence="6">
    <location>
        <begin position="17"/>
        <end position="269"/>
    </location>
</feature>
<dbReference type="GO" id="GO:0008289">
    <property type="term" value="F:lipid binding"/>
    <property type="evidence" value="ECO:0007669"/>
    <property type="project" value="TreeGrafter"/>
</dbReference>
<dbReference type="Pfam" id="PF03114">
    <property type="entry name" value="BAR"/>
    <property type="match status" value="1"/>
</dbReference>
<evidence type="ECO:0000259" key="6">
    <source>
        <dbReference type="PROSITE" id="PS51021"/>
    </source>
</evidence>
<dbReference type="GO" id="GO:0030479">
    <property type="term" value="C:actin cortical patch"/>
    <property type="evidence" value="ECO:0007669"/>
    <property type="project" value="TreeGrafter"/>
</dbReference>
<dbReference type="SUPFAM" id="SSF103657">
    <property type="entry name" value="BAR/IMD domain-like"/>
    <property type="match status" value="1"/>
</dbReference>
<evidence type="ECO:0000256" key="5">
    <source>
        <dbReference type="SAM" id="MobiDB-lite"/>
    </source>
</evidence>
<dbReference type="OMA" id="AHDLMAP"/>
<sequence length="289" mass="33449">MSWIGIKKAINRAGTQVMLKTGHIEQTIDKDYDFEEKRYRTLEASSLKLQKQLRNYSECLKLVTNSQINVAEALSSFYGTTASTAKPKEANGTGEEDNQEQQQQQQQEEAAKFESLSQEYYHTLLKLNSDCVANFEQPYNQTVLNPIARFNSYYIEINDAIKRRTNKQLDYDAMKNKLKKLMEKPQLDPSFDQKVSETASEADEAERAYSEINDQLKRELPKLVSLRVPYFDPSFEAFVKIQTRFFGESYRVLNGLQGKLDARTREDYVSGKLDKRVDEVLDKMRALEL</sequence>
<keyword evidence="8" id="KW-1185">Reference proteome</keyword>
<dbReference type="GeneID" id="18873977"/>
<dbReference type="PANTHER" id="PTHR47174">
    <property type="entry name" value="BRIDGING INTEGRATOR 3"/>
    <property type="match status" value="1"/>
</dbReference>
<keyword evidence="4" id="KW-0175">Coiled coil</keyword>
<dbReference type="Gene3D" id="1.20.1270.60">
    <property type="entry name" value="Arfaptin homology (AH) domain/BAR domain"/>
    <property type="match status" value="1"/>
</dbReference>
<proteinExistence type="predicted"/>
<dbReference type="InterPro" id="IPR046982">
    <property type="entry name" value="BIN3/RVS161-like"/>
</dbReference>
<reference evidence="7 8" key="1">
    <citation type="journal article" date="2011" name="Proc. Natl. Acad. Sci. U.S.A.">
        <title>Comparative genomics of xylose-fermenting fungi for enhanced biofuel production.</title>
        <authorList>
            <person name="Wohlbach D.J."/>
            <person name="Kuo A."/>
            <person name="Sato T.K."/>
            <person name="Potts K.M."/>
            <person name="Salamov A.A."/>
            <person name="LaButti K.M."/>
            <person name="Sun H."/>
            <person name="Clum A."/>
            <person name="Pangilinan J.L."/>
            <person name="Lindquist E.A."/>
            <person name="Lucas S."/>
            <person name="Lapidus A."/>
            <person name="Jin M."/>
            <person name="Gunawan C."/>
            <person name="Balan V."/>
            <person name="Dale B.E."/>
            <person name="Jeffries T.W."/>
            <person name="Zinkel R."/>
            <person name="Barry K.W."/>
            <person name="Grigoriev I.V."/>
            <person name="Gasch A.P."/>
        </authorList>
    </citation>
    <scope>NUCLEOTIDE SEQUENCE [LARGE SCALE GENOMIC DNA]</scope>
    <source>
        <strain evidence="8">NRRL Y-27907 / 11-Y1</strain>
    </source>
</reference>
<dbReference type="InterPro" id="IPR004148">
    <property type="entry name" value="BAR_dom"/>
</dbReference>
<dbReference type="InterPro" id="IPR027267">
    <property type="entry name" value="AH/BAR_dom_sf"/>
</dbReference>
<dbReference type="GO" id="GO:0031097">
    <property type="term" value="C:medial cortex"/>
    <property type="evidence" value="ECO:0007669"/>
    <property type="project" value="TreeGrafter"/>
</dbReference>
<dbReference type="RefSeq" id="XP_007375828.1">
    <property type="nucleotide sequence ID" value="XM_007375766.1"/>
</dbReference>
<evidence type="ECO:0000256" key="4">
    <source>
        <dbReference type="SAM" id="Coils"/>
    </source>
</evidence>
<dbReference type="GO" id="GO:1990528">
    <property type="term" value="C:Rvs161p-Rvs167p complex"/>
    <property type="evidence" value="ECO:0007669"/>
    <property type="project" value="TreeGrafter"/>
</dbReference>
<evidence type="ECO:0000313" key="8">
    <source>
        <dbReference type="Proteomes" id="UP000000709"/>
    </source>
</evidence>
<evidence type="ECO:0000256" key="2">
    <source>
        <dbReference type="ARBA" id="ARBA00022490"/>
    </source>
</evidence>
<organism evidence="8">
    <name type="scientific">Spathaspora passalidarum (strain NRRL Y-27907 / 11-Y1)</name>
    <dbReference type="NCBI Taxonomy" id="619300"/>
    <lineage>
        <taxon>Eukaryota</taxon>
        <taxon>Fungi</taxon>
        <taxon>Dikarya</taxon>
        <taxon>Ascomycota</taxon>
        <taxon>Saccharomycotina</taxon>
        <taxon>Pichiomycetes</taxon>
        <taxon>Debaryomycetaceae</taxon>
        <taxon>Spathaspora</taxon>
    </lineage>
</organism>
<dbReference type="OrthoDB" id="446293at2759"/>
<dbReference type="AlphaFoldDB" id="G3ANM3"/>
<dbReference type="Proteomes" id="UP000000709">
    <property type="component" value="Unassembled WGS sequence"/>
</dbReference>
<dbReference type="PROSITE" id="PS51021">
    <property type="entry name" value="BAR"/>
    <property type="match status" value="1"/>
</dbReference>
<dbReference type="GO" id="GO:0043332">
    <property type="term" value="C:mating projection tip"/>
    <property type="evidence" value="ECO:0007669"/>
    <property type="project" value="TreeGrafter"/>
</dbReference>
<dbReference type="KEGG" id="spaa:SPAPADRAFT_61617"/>
<evidence type="ECO:0000256" key="3">
    <source>
        <dbReference type="ARBA" id="ARBA00023212"/>
    </source>
</evidence>
<dbReference type="HOGENOM" id="CLU_072096_0_0_1"/>
<dbReference type="GO" id="GO:0051666">
    <property type="term" value="P:actin cortical patch localization"/>
    <property type="evidence" value="ECO:0007669"/>
    <property type="project" value="InterPro"/>
</dbReference>
<dbReference type="EMBL" id="GL996502">
    <property type="protein sequence ID" value="EGW32552.1"/>
    <property type="molecule type" value="Genomic_DNA"/>
</dbReference>
<dbReference type="PANTHER" id="PTHR47174:SF3">
    <property type="entry name" value="BRIDGING INTEGRATOR 3"/>
    <property type="match status" value="1"/>
</dbReference>
<feature type="region of interest" description="Disordered" evidence="5">
    <location>
        <begin position="83"/>
        <end position="112"/>
    </location>
</feature>
<keyword evidence="2" id="KW-0963">Cytoplasm</keyword>
<evidence type="ECO:0000313" key="7">
    <source>
        <dbReference type="EMBL" id="EGW32552.1"/>
    </source>
</evidence>
<keyword evidence="3" id="KW-0206">Cytoskeleton</keyword>
<dbReference type="SMART" id="SM00721">
    <property type="entry name" value="BAR"/>
    <property type="match status" value="1"/>
</dbReference>
<comment type="subcellular location">
    <subcellularLocation>
        <location evidence="1">Cytoplasm</location>
        <location evidence="1">Cytoskeleton</location>
    </subcellularLocation>
</comment>
<dbReference type="eggNOG" id="KOG3771">
    <property type="taxonomic scope" value="Eukaryota"/>
</dbReference>
<accession>G3ANM3</accession>
<gene>
    <name evidence="7" type="ORF">SPAPADRAFT_61617</name>
</gene>
<name>G3ANM3_SPAPN</name>
<dbReference type="GO" id="GO:0006897">
    <property type="term" value="P:endocytosis"/>
    <property type="evidence" value="ECO:0007669"/>
    <property type="project" value="InterPro"/>
</dbReference>
<protein>
    <recommendedName>
        <fullName evidence="6">BAR domain-containing protein</fullName>
    </recommendedName>
</protein>
<evidence type="ECO:0000256" key="1">
    <source>
        <dbReference type="ARBA" id="ARBA00004245"/>
    </source>
</evidence>
<dbReference type="InParanoid" id="G3ANM3"/>